<feature type="domain" description="Transglutaminase-like" evidence="2">
    <location>
        <begin position="78"/>
        <end position="152"/>
    </location>
</feature>
<dbReference type="InterPro" id="IPR002931">
    <property type="entry name" value="Transglutaminase-like"/>
</dbReference>
<keyword evidence="4" id="KW-1185">Reference proteome</keyword>
<organism evidence="3 4">
    <name type="scientific">Kribbella deserti</name>
    <dbReference type="NCBI Taxonomy" id="1926257"/>
    <lineage>
        <taxon>Bacteria</taxon>
        <taxon>Bacillati</taxon>
        <taxon>Actinomycetota</taxon>
        <taxon>Actinomycetes</taxon>
        <taxon>Propionibacteriales</taxon>
        <taxon>Kribbellaceae</taxon>
        <taxon>Kribbella</taxon>
    </lineage>
</organism>
<evidence type="ECO:0000259" key="2">
    <source>
        <dbReference type="Pfam" id="PF01841"/>
    </source>
</evidence>
<evidence type="ECO:0000256" key="1">
    <source>
        <dbReference type="SAM" id="Phobius"/>
    </source>
</evidence>
<name>A0ABV6QSN4_9ACTN</name>
<reference evidence="3 4" key="1">
    <citation type="submission" date="2024-09" db="EMBL/GenBank/DDBJ databases">
        <authorList>
            <person name="Sun Q."/>
            <person name="Mori K."/>
        </authorList>
    </citation>
    <scope>NUCLEOTIDE SEQUENCE [LARGE SCALE GENOMIC DNA]</scope>
    <source>
        <strain evidence="3 4">CGMCC 1.15906</strain>
    </source>
</reference>
<keyword evidence="1" id="KW-0812">Transmembrane</keyword>
<evidence type="ECO:0000313" key="3">
    <source>
        <dbReference type="EMBL" id="MFC0626632.1"/>
    </source>
</evidence>
<dbReference type="EMBL" id="JBHLTC010000028">
    <property type="protein sequence ID" value="MFC0626632.1"/>
    <property type="molecule type" value="Genomic_DNA"/>
</dbReference>
<evidence type="ECO:0000313" key="4">
    <source>
        <dbReference type="Proteomes" id="UP001589890"/>
    </source>
</evidence>
<dbReference type="Proteomes" id="UP001589890">
    <property type="component" value="Unassembled WGS sequence"/>
</dbReference>
<feature type="transmembrane region" description="Helical" evidence="1">
    <location>
        <begin position="314"/>
        <end position="339"/>
    </location>
</feature>
<keyword evidence="1" id="KW-0472">Membrane</keyword>
<accession>A0ABV6QSN4</accession>
<keyword evidence="1" id="KW-1133">Transmembrane helix</keyword>
<dbReference type="RefSeq" id="WP_380050480.1">
    <property type="nucleotide sequence ID" value="NZ_JBHLTC010000028.1"/>
</dbReference>
<proteinExistence type="predicted"/>
<gene>
    <name evidence="3" type="ORF">ACFFGN_21310</name>
</gene>
<dbReference type="Pfam" id="PF01841">
    <property type="entry name" value="Transglut_core"/>
    <property type="match status" value="1"/>
</dbReference>
<comment type="caution">
    <text evidence="3">The sequence shown here is derived from an EMBL/GenBank/DDBJ whole genome shotgun (WGS) entry which is preliminary data.</text>
</comment>
<sequence length="347" mass="37533">MTSRLLSTRRRRRLPAVLAEVTGETAATPTLDWHHAAVGSLHSEVRALAPIGEREFLKSAHRTIAEMVRPVYALEELQAVSTTLAKRRGSCSQRMAVLEALARAEGIPTRVRGLAIDGRFWYPRFPAMQRLVPETVLLAWPEFRADGEWLDVSALFGPIGSMSSRSGFTNTGPETLFDAIGRTAVDWDGVTCGINGQSPCDLSGQVVHDYGRFSSRDALFAAHGQSLCWTARRIANPLLTRSSAHCPTNHPPRRLLAQTSSHRQRPRRATCRPCPLRHPAHRPAAALAACSRASPAAASRCPATHRRQSRATTAAIGCAGLLALTGLTGGVRGVGIVVLRGGWGRGR</sequence>
<protein>
    <submittedName>
        <fullName evidence="3">Transglutaminase domain-containing protein</fullName>
    </submittedName>
</protein>